<comment type="caution">
    <text evidence="2">The sequence shown here is derived from an EMBL/GenBank/DDBJ whole genome shotgun (WGS) entry which is preliminary data.</text>
</comment>
<feature type="compositionally biased region" description="Basic and acidic residues" evidence="1">
    <location>
        <begin position="161"/>
        <end position="183"/>
    </location>
</feature>
<feature type="compositionally biased region" description="Basic and acidic residues" evidence="1">
    <location>
        <begin position="205"/>
        <end position="214"/>
    </location>
</feature>
<dbReference type="AlphaFoldDB" id="A0AAW2CZK8"/>
<dbReference type="Proteomes" id="UP001459277">
    <property type="component" value="Unassembled WGS sequence"/>
</dbReference>
<evidence type="ECO:0000313" key="3">
    <source>
        <dbReference type="Proteomes" id="UP001459277"/>
    </source>
</evidence>
<sequence>MGCCLSTTKTHRDHHYKPGSTTHERLPVKSPLPEPDLTHVRVNRDPPPPVEDEFESVKEVLSETPFVPKPQNPVPVEDEAEIEEEKKTQVAVETNGLINLLHKAQNEVSEASQISESFTLSTTTTATTITITEKKEEDEATSKCSREARVPRKRPYTGELAGRRERAAKSPARRAEPSPEKRRSQGRGMGDVRSRRLNMGTPAGVRRDSGEGSGRRSRSPATRTAGGVGRGGVGRSPGKGTGRAGSRSLDSGLQQQSQSQSQSQSQKQSSSSTATTADQGIEELNEGVSKEGNESLDNPLVSLECFIFL</sequence>
<organism evidence="2 3">
    <name type="scientific">Lithocarpus litseifolius</name>
    <dbReference type="NCBI Taxonomy" id="425828"/>
    <lineage>
        <taxon>Eukaryota</taxon>
        <taxon>Viridiplantae</taxon>
        <taxon>Streptophyta</taxon>
        <taxon>Embryophyta</taxon>
        <taxon>Tracheophyta</taxon>
        <taxon>Spermatophyta</taxon>
        <taxon>Magnoliopsida</taxon>
        <taxon>eudicotyledons</taxon>
        <taxon>Gunneridae</taxon>
        <taxon>Pentapetalae</taxon>
        <taxon>rosids</taxon>
        <taxon>fabids</taxon>
        <taxon>Fagales</taxon>
        <taxon>Fagaceae</taxon>
        <taxon>Lithocarpus</taxon>
    </lineage>
</organism>
<feature type="compositionally biased region" description="Basic and acidic residues" evidence="1">
    <location>
        <begin position="132"/>
        <end position="150"/>
    </location>
</feature>
<feature type="compositionally biased region" description="Gly residues" evidence="1">
    <location>
        <begin position="226"/>
        <end position="243"/>
    </location>
</feature>
<feature type="compositionally biased region" description="Low complexity" evidence="1">
    <location>
        <begin position="254"/>
        <end position="272"/>
    </location>
</feature>
<evidence type="ECO:0008006" key="4">
    <source>
        <dbReference type="Google" id="ProtNLM"/>
    </source>
</evidence>
<name>A0AAW2CZK8_9ROSI</name>
<dbReference type="EMBL" id="JAZDWU010000005">
    <property type="protein sequence ID" value="KAL0001866.1"/>
    <property type="molecule type" value="Genomic_DNA"/>
</dbReference>
<feature type="region of interest" description="Disordered" evidence="1">
    <location>
        <begin position="130"/>
        <end position="296"/>
    </location>
</feature>
<reference evidence="2 3" key="1">
    <citation type="submission" date="2024-01" db="EMBL/GenBank/DDBJ databases">
        <title>A telomere-to-telomere, gap-free genome of sweet tea (Lithocarpus litseifolius).</title>
        <authorList>
            <person name="Zhou J."/>
        </authorList>
    </citation>
    <scope>NUCLEOTIDE SEQUENCE [LARGE SCALE GENOMIC DNA]</scope>
    <source>
        <strain evidence="2">Zhou-2022a</strain>
        <tissue evidence="2">Leaf</tissue>
    </source>
</reference>
<evidence type="ECO:0000313" key="2">
    <source>
        <dbReference type="EMBL" id="KAL0001866.1"/>
    </source>
</evidence>
<proteinExistence type="predicted"/>
<feature type="region of interest" description="Disordered" evidence="1">
    <location>
        <begin position="1"/>
        <end position="52"/>
    </location>
</feature>
<accession>A0AAW2CZK8</accession>
<keyword evidence="3" id="KW-1185">Reference proteome</keyword>
<dbReference type="PANTHER" id="PTHR33871:SF20">
    <property type="entry name" value="CALMODULIN-BINDING DOMAIN-CONTAINING PROTEIN"/>
    <property type="match status" value="1"/>
</dbReference>
<gene>
    <name evidence="2" type="ORF">SO802_015647</name>
</gene>
<evidence type="ECO:0000256" key="1">
    <source>
        <dbReference type="SAM" id="MobiDB-lite"/>
    </source>
</evidence>
<protein>
    <recommendedName>
        <fullName evidence="4">Serine/arginine repetitive matrix protein 1-like</fullName>
    </recommendedName>
</protein>
<dbReference type="PANTHER" id="PTHR33871">
    <property type="entry name" value="OS05G0503100 PROTEIN-RELATED"/>
    <property type="match status" value="1"/>
</dbReference>